<dbReference type="AlphaFoldDB" id="A0A0B1RXD4"/>
<dbReference type="Proteomes" id="UP000053660">
    <property type="component" value="Unassembled WGS sequence"/>
</dbReference>
<gene>
    <name evidence="1" type="ORF">OESDEN_24729</name>
</gene>
<sequence length="62" mass="7356">MELYTRKTQAFTTEVKRRSRLALHTGSVLSPRFAPWYRLLWQHQRLIRLNGLSIVDNCISII</sequence>
<evidence type="ECO:0000313" key="1">
    <source>
        <dbReference type="EMBL" id="KHJ75655.1"/>
    </source>
</evidence>
<name>A0A0B1RXD4_OESDE</name>
<reference evidence="1 2" key="1">
    <citation type="submission" date="2014-03" db="EMBL/GenBank/DDBJ databases">
        <title>Draft genome of the hookworm Oesophagostomum dentatum.</title>
        <authorList>
            <person name="Mitreva M."/>
        </authorList>
    </citation>
    <scope>NUCLEOTIDE SEQUENCE [LARGE SCALE GENOMIC DNA]</scope>
    <source>
        <strain evidence="1 2">OD-Hann</strain>
    </source>
</reference>
<evidence type="ECO:0000313" key="2">
    <source>
        <dbReference type="Proteomes" id="UP000053660"/>
    </source>
</evidence>
<keyword evidence="2" id="KW-1185">Reference proteome</keyword>
<organism evidence="1 2">
    <name type="scientific">Oesophagostomum dentatum</name>
    <name type="common">Nodular worm</name>
    <dbReference type="NCBI Taxonomy" id="61180"/>
    <lineage>
        <taxon>Eukaryota</taxon>
        <taxon>Metazoa</taxon>
        <taxon>Ecdysozoa</taxon>
        <taxon>Nematoda</taxon>
        <taxon>Chromadorea</taxon>
        <taxon>Rhabditida</taxon>
        <taxon>Rhabditina</taxon>
        <taxon>Rhabditomorpha</taxon>
        <taxon>Strongyloidea</taxon>
        <taxon>Strongylidae</taxon>
        <taxon>Oesophagostomum</taxon>
    </lineage>
</organism>
<accession>A0A0B1RXD4</accession>
<dbReference type="EMBL" id="KN612531">
    <property type="protein sequence ID" value="KHJ75655.1"/>
    <property type="molecule type" value="Genomic_DNA"/>
</dbReference>
<proteinExistence type="predicted"/>
<protein>
    <submittedName>
        <fullName evidence="1">Uncharacterized protein</fullName>
    </submittedName>
</protein>